<dbReference type="Pfam" id="PF13424">
    <property type="entry name" value="TPR_12"/>
    <property type="match status" value="1"/>
</dbReference>
<feature type="coiled-coil region" evidence="2">
    <location>
        <begin position="56"/>
        <end position="83"/>
    </location>
</feature>
<keyword evidence="2" id="KW-0175">Coiled coil</keyword>
<accession>A0A364K5M1</accession>
<dbReference type="Pfam" id="PF01381">
    <property type="entry name" value="HTH_3"/>
    <property type="match status" value="1"/>
</dbReference>
<feature type="repeat" description="TPR" evidence="1">
    <location>
        <begin position="319"/>
        <end position="352"/>
    </location>
</feature>
<evidence type="ECO:0000313" key="4">
    <source>
        <dbReference type="EMBL" id="RAL25596.1"/>
    </source>
</evidence>
<dbReference type="InterPro" id="IPR019734">
    <property type="entry name" value="TPR_rpt"/>
</dbReference>
<dbReference type="AlphaFoldDB" id="A0A364K5M1"/>
<dbReference type="SMART" id="SM00028">
    <property type="entry name" value="TPR"/>
    <property type="match status" value="7"/>
</dbReference>
<proteinExistence type="predicted"/>
<keyword evidence="1" id="KW-0802">TPR repeat</keyword>
<dbReference type="CDD" id="cd00093">
    <property type="entry name" value="HTH_XRE"/>
    <property type="match status" value="1"/>
</dbReference>
<dbReference type="SUPFAM" id="SSF47413">
    <property type="entry name" value="lambda repressor-like DNA-binding domains"/>
    <property type="match status" value="1"/>
</dbReference>
<dbReference type="Pfam" id="PF13374">
    <property type="entry name" value="TPR_10"/>
    <property type="match status" value="1"/>
</dbReference>
<reference evidence="4 5" key="1">
    <citation type="submission" date="2018-06" db="EMBL/GenBank/DDBJ databases">
        <title>Thermoflavimicrobium daqus sp. nov., a thermophilic microbe isolated from Moutai-flavour Daqu.</title>
        <authorList>
            <person name="Wang X."/>
            <person name="Zhou H."/>
        </authorList>
    </citation>
    <scope>NUCLEOTIDE SEQUENCE [LARGE SCALE GENOMIC DNA]</scope>
    <source>
        <strain evidence="4 5">FBKL4.011</strain>
    </source>
</reference>
<dbReference type="InterPro" id="IPR001387">
    <property type="entry name" value="Cro/C1-type_HTH"/>
</dbReference>
<dbReference type="RefSeq" id="WP_113658209.1">
    <property type="nucleotide sequence ID" value="NZ_KZ845665.1"/>
</dbReference>
<dbReference type="Proteomes" id="UP000251213">
    <property type="component" value="Unassembled WGS sequence"/>
</dbReference>
<sequence>MNYSDRKKSGELLRKIRKDHGYTIENLADDYISASTISNIERGNPYVSIEKINYYAEKLDVNLEQLSNLMTKEKKNEKKYRLQLMSIENMIDLVDPNAGLAKLRQMSSDCFSHCPGMINYLKGKSYYRKNKEKAETYFLKAIQQVEQQPILEKSNIKPICYNELGTIYFYKHELEKALHYTQKGIDSFIPEGERSYVKSMLLANKAIYLEDLGRLEESIQTIDQLRAQPEEFKSTNSTLSIYVLQARIYHRNKLYSQAITCTETGIELARINRMHDRSSELWTLLGNIYFSLEKTEEAEICYLTALDLKEKIKKEHLLISPYTQLGLLYLEQDKFVEAKRPLEDAVKIGERSDHILPFISALIALGNFYLKQKKYYQAIQPFEKALVLAQKHHSMDREEQIVVNLCYCYEQIGDIERFQDYSKRLVEVKFCSTPKGLECI</sequence>
<dbReference type="SUPFAM" id="SSF48452">
    <property type="entry name" value="TPR-like"/>
    <property type="match status" value="2"/>
</dbReference>
<feature type="repeat" description="TPR" evidence="1">
    <location>
        <begin position="279"/>
        <end position="312"/>
    </location>
</feature>
<dbReference type="PANTHER" id="PTHR12558:SF13">
    <property type="entry name" value="CELL DIVISION CYCLE PROTEIN 27 HOMOLOG"/>
    <property type="match status" value="1"/>
</dbReference>
<gene>
    <name evidence="4" type="ORF">DL897_05825</name>
</gene>
<comment type="caution">
    <text evidence="4">The sequence shown here is derived from an EMBL/GenBank/DDBJ whole genome shotgun (WGS) entry which is preliminary data.</text>
</comment>
<dbReference type="Gene3D" id="1.10.260.40">
    <property type="entry name" value="lambda repressor-like DNA-binding domains"/>
    <property type="match status" value="1"/>
</dbReference>
<organism evidence="4 5">
    <name type="scientific">Thermoflavimicrobium daqui</name>
    <dbReference type="NCBI Taxonomy" id="2137476"/>
    <lineage>
        <taxon>Bacteria</taxon>
        <taxon>Bacillati</taxon>
        <taxon>Bacillota</taxon>
        <taxon>Bacilli</taxon>
        <taxon>Bacillales</taxon>
        <taxon>Thermoactinomycetaceae</taxon>
        <taxon>Thermoflavimicrobium</taxon>
    </lineage>
</organism>
<evidence type="ECO:0000259" key="3">
    <source>
        <dbReference type="PROSITE" id="PS50943"/>
    </source>
</evidence>
<reference evidence="4 5" key="2">
    <citation type="submission" date="2018-06" db="EMBL/GenBank/DDBJ databases">
        <authorList>
            <person name="Zhirakovskaya E."/>
        </authorList>
    </citation>
    <scope>NUCLEOTIDE SEQUENCE [LARGE SCALE GENOMIC DNA]</scope>
    <source>
        <strain evidence="4 5">FBKL4.011</strain>
    </source>
</reference>
<dbReference type="PROSITE" id="PS50005">
    <property type="entry name" value="TPR"/>
    <property type="match status" value="3"/>
</dbReference>
<dbReference type="SMART" id="SM00530">
    <property type="entry name" value="HTH_XRE"/>
    <property type="match status" value="1"/>
</dbReference>
<dbReference type="GO" id="GO:0003677">
    <property type="term" value="F:DNA binding"/>
    <property type="evidence" value="ECO:0007669"/>
    <property type="project" value="InterPro"/>
</dbReference>
<feature type="domain" description="HTH cro/C1-type" evidence="3">
    <location>
        <begin position="13"/>
        <end position="66"/>
    </location>
</feature>
<dbReference type="EMBL" id="QJKK01000003">
    <property type="protein sequence ID" value="RAL25596.1"/>
    <property type="molecule type" value="Genomic_DNA"/>
</dbReference>
<name>A0A364K5M1_9BACL</name>
<dbReference type="InterPro" id="IPR011990">
    <property type="entry name" value="TPR-like_helical_dom_sf"/>
</dbReference>
<dbReference type="PROSITE" id="PS50943">
    <property type="entry name" value="HTH_CROC1"/>
    <property type="match status" value="1"/>
</dbReference>
<keyword evidence="5" id="KW-1185">Reference proteome</keyword>
<protein>
    <recommendedName>
        <fullName evidence="3">HTH cro/C1-type domain-containing protein</fullName>
    </recommendedName>
</protein>
<dbReference type="Gene3D" id="1.25.40.10">
    <property type="entry name" value="Tetratricopeptide repeat domain"/>
    <property type="match status" value="2"/>
</dbReference>
<dbReference type="OrthoDB" id="2987103at2"/>
<feature type="repeat" description="TPR" evidence="1">
    <location>
        <begin position="359"/>
        <end position="392"/>
    </location>
</feature>
<evidence type="ECO:0000256" key="1">
    <source>
        <dbReference type="PROSITE-ProRule" id="PRU00339"/>
    </source>
</evidence>
<dbReference type="PANTHER" id="PTHR12558">
    <property type="entry name" value="CELL DIVISION CYCLE 16,23,27"/>
    <property type="match status" value="1"/>
</dbReference>
<dbReference type="InterPro" id="IPR010982">
    <property type="entry name" value="Lambda_DNA-bd_dom_sf"/>
</dbReference>
<evidence type="ECO:0000256" key="2">
    <source>
        <dbReference type="SAM" id="Coils"/>
    </source>
</evidence>
<evidence type="ECO:0000313" key="5">
    <source>
        <dbReference type="Proteomes" id="UP000251213"/>
    </source>
</evidence>